<keyword evidence="3" id="KW-1185">Reference proteome</keyword>
<keyword evidence="1" id="KW-0472">Membrane</keyword>
<comment type="caution">
    <text evidence="2">The sequence shown here is derived from an EMBL/GenBank/DDBJ whole genome shotgun (WGS) entry which is preliminary data.</text>
</comment>
<keyword evidence="1" id="KW-0812">Transmembrane</keyword>
<reference evidence="2" key="2">
    <citation type="submission" date="2020-06" db="EMBL/GenBank/DDBJ databases">
        <title>Helianthus annuus Genome sequencing and assembly Release 2.</title>
        <authorList>
            <person name="Gouzy J."/>
            <person name="Langlade N."/>
            <person name="Munos S."/>
        </authorList>
    </citation>
    <scope>NUCLEOTIDE SEQUENCE</scope>
    <source>
        <tissue evidence="2">Leaves</tissue>
    </source>
</reference>
<evidence type="ECO:0000256" key="1">
    <source>
        <dbReference type="SAM" id="Phobius"/>
    </source>
</evidence>
<dbReference type="EMBL" id="MNCJ02000333">
    <property type="protein sequence ID" value="KAF5753226.1"/>
    <property type="molecule type" value="Genomic_DNA"/>
</dbReference>
<evidence type="ECO:0000313" key="2">
    <source>
        <dbReference type="EMBL" id="KAF5753226.1"/>
    </source>
</evidence>
<organism evidence="2 3">
    <name type="scientific">Helianthus annuus</name>
    <name type="common">Common sunflower</name>
    <dbReference type="NCBI Taxonomy" id="4232"/>
    <lineage>
        <taxon>Eukaryota</taxon>
        <taxon>Viridiplantae</taxon>
        <taxon>Streptophyta</taxon>
        <taxon>Embryophyta</taxon>
        <taxon>Tracheophyta</taxon>
        <taxon>Spermatophyta</taxon>
        <taxon>Magnoliopsida</taxon>
        <taxon>eudicotyledons</taxon>
        <taxon>Gunneridae</taxon>
        <taxon>Pentapetalae</taxon>
        <taxon>asterids</taxon>
        <taxon>campanulids</taxon>
        <taxon>Asterales</taxon>
        <taxon>Asteraceae</taxon>
        <taxon>Asteroideae</taxon>
        <taxon>Heliantheae alliance</taxon>
        <taxon>Heliantheae</taxon>
        <taxon>Helianthus</taxon>
    </lineage>
</organism>
<dbReference type="Proteomes" id="UP000215914">
    <property type="component" value="Unassembled WGS sequence"/>
</dbReference>
<keyword evidence="1" id="KW-1133">Transmembrane helix</keyword>
<gene>
    <name evidence="2" type="ORF">HanXRQr2_CPg0836101</name>
</gene>
<feature type="transmembrane region" description="Helical" evidence="1">
    <location>
        <begin position="33"/>
        <end position="53"/>
    </location>
</feature>
<protein>
    <submittedName>
        <fullName evidence="2">Uncharacterized protein</fullName>
    </submittedName>
</protein>
<accession>A0A9K3DCU1</accession>
<name>A0A9K3DCU1_HELAN</name>
<sequence>MKINKKGSTCSNFISIEFEYQNSGYSHNSMGQVHLFFLYLFLIFTISNLYNGFHWPN</sequence>
<geneLocation type="chloroplast" evidence="2"/>
<dbReference type="AlphaFoldDB" id="A0A9K3DCU1"/>
<evidence type="ECO:0000313" key="3">
    <source>
        <dbReference type="Proteomes" id="UP000215914"/>
    </source>
</evidence>
<keyword evidence="2" id="KW-0150">Chloroplast</keyword>
<reference evidence="2" key="1">
    <citation type="journal article" date="2017" name="Nature">
        <title>The sunflower genome provides insights into oil metabolism, flowering and Asterid evolution.</title>
        <authorList>
            <person name="Badouin H."/>
            <person name="Gouzy J."/>
            <person name="Grassa C.J."/>
            <person name="Murat F."/>
            <person name="Staton S.E."/>
            <person name="Cottret L."/>
            <person name="Lelandais-Briere C."/>
            <person name="Owens G.L."/>
            <person name="Carrere S."/>
            <person name="Mayjonade B."/>
            <person name="Legrand L."/>
            <person name="Gill N."/>
            <person name="Kane N.C."/>
            <person name="Bowers J.E."/>
            <person name="Hubner S."/>
            <person name="Bellec A."/>
            <person name="Berard A."/>
            <person name="Berges H."/>
            <person name="Blanchet N."/>
            <person name="Boniface M.C."/>
            <person name="Brunel D."/>
            <person name="Catrice O."/>
            <person name="Chaidir N."/>
            <person name="Claudel C."/>
            <person name="Donnadieu C."/>
            <person name="Faraut T."/>
            <person name="Fievet G."/>
            <person name="Helmstetter N."/>
            <person name="King M."/>
            <person name="Knapp S.J."/>
            <person name="Lai Z."/>
            <person name="Le Paslier M.C."/>
            <person name="Lippi Y."/>
            <person name="Lorenzon L."/>
            <person name="Mandel J.R."/>
            <person name="Marage G."/>
            <person name="Marchand G."/>
            <person name="Marquand E."/>
            <person name="Bret-Mestries E."/>
            <person name="Morien E."/>
            <person name="Nambeesan S."/>
            <person name="Nguyen T."/>
            <person name="Pegot-Espagnet P."/>
            <person name="Pouilly N."/>
            <person name="Raftis F."/>
            <person name="Sallet E."/>
            <person name="Schiex T."/>
            <person name="Thomas J."/>
            <person name="Vandecasteele C."/>
            <person name="Vares D."/>
            <person name="Vear F."/>
            <person name="Vautrin S."/>
            <person name="Crespi M."/>
            <person name="Mangin B."/>
            <person name="Burke J.M."/>
            <person name="Salse J."/>
            <person name="Munos S."/>
            <person name="Vincourt P."/>
            <person name="Rieseberg L.H."/>
            <person name="Langlade N.B."/>
        </authorList>
    </citation>
    <scope>NUCLEOTIDE SEQUENCE</scope>
    <source>
        <tissue evidence="2">Leaves</tissue>
    </source>
</reference>
<keyword evidence="2" id="KW-0934">Plastid</keyword>
<proteinExistence type="predicted"/>